<proteinExistence type="predicted"/>
<dbReference type="RefSeq" id="WP_260593699.1">
    <property type="nucleotide sequence ID" value="NZ_CP104003.1"/>
</dbReference>
<evidence type="ECO:0000256" key="3">
    <source>
        <dbReference type="ARBA" id="ARBA00022723"/>
    </source>
</evidence>
<evidence type="ECO:0000256" key="4">
    <source>
        <dbReference type="ARBA" id="ARBA00022764"/>
    </source>
</evidence>
<sequence length="166" mass="17659">MDRIGISRRDYLLGTGALVLATTLAGCGARGRTPTPTPTRSPTEPTLGSEPDYGTWFDGVSTYTGTEDWRGRETVTVIVGSKGSLGYFKFAPPAVAVSPGTTVRFAWSGHGGSHDVVALDGSFTSGPLTDRPGHVFEHRFETPGVHRYYCTPHRGMGMRGAVTVLA</sequence>
<dbReference type="Pfam" id="PF00127">
    <property type="entry name" value="Copper-bind"/>
    <property type="match status" value="1"/>
</dbReference>
<dbReference type="AlphaFoldDB" id="A0A9E7R4Y3"/>
<dbReference type="EMBL" id="CP104003">
    <property type="protein sequence ID" value="UWM54675.1"/>
    <property type="molecule type" value="Genomic_DNA"/>
</dbReference>
<feature type="region of interest" description="Disordered" evidence="8">
    <location>
        <begin position="27"/>
        <end position="51"/>
    </location>
</feature>
<keyword evidence="12" id="KW-1185">Reference proteome</keyword>
<dbReference type="InterPro" id="IPR002386">
    <property type="entry name" value="Amicyanin/Pseudoazurin"/>
</dbReference>
<evidence type="ECO:0000313" key="12">
    <source>
        <dbReference type="Proteomes" id="UP001057580"/>
    </source>
</evidence>
<evidence type="ECO:0000259" key="9">
    <source>
        <dbReference type="Pfam" id="PF00127"/>
    </source>
</evidence>
<evidence type="ECO:0000256" key="2">
    <source>
        <dbReference type="ARBA" id="ARBA00022448"/>
    </source>
</evidence>
<dbReference type="SUPFAM" id="SSF49503">
    <property type="entry name" value="Cupredoxins"/>
    <property type="match status" value="1"/>
</dbReference>
<evidence type="ECO:0000256" key="1">
    <source>
        <dbReference type="ARBA" id="ARBA00004418"/>
    </source>
</evidence>
<keyword evidence="6 7" id="KW-0186">Copper</keyword>
<dbReference type="GeneID" id="74945051"/>
<comment type="subcellular location">
    <subcellularLocation>
        <location evidence="1">Periplasm</location>
    </subcellularLocation>
</comment>
<evidence type="ECO:0000256" key="8">
    <source>
        <dbReference type="SAM" id="MobiDB-lite"/>
    </source>
</evidence>
<feature type="binding site" evidence="7">
    <location>
        <position position="153"/>
    </location>
    <ligand>
        <name>Cu cation</name>
        <dbReference type="ChEBI" id="CHEBI:23378"/>
    </ligand>
</feature>
<dbReference type="KEGG" id="ssai:N0B31_21475"/>
<organism evidence="11 12">
    <name type="scientific">Salinirubellus salinus</name>
    <dbReference type="NCBI Taxonomy" id="1364945"/>
    <lineage>
        <taxon>Archaea</taxon>
        <taxon>Methanobacteriati</taxon>
        <taxon>Methanobacteriota</taxon>
        <taxon>Stenosarchaea group</taxon>
        <taxon>Halobacteria</taxon>
        <taxon>Halobacteriales</taxon>
        <taxon>Natronomonadaceae</taxon>
        <taxon>Salinirubellus</taxon>
    </lineage>
</organism>
<evidence type="ECO:0000256" key="6">
    <source>
        <dbReference type="ARBA" id="ARBA00023008"/>
    </source>
</evidence>
<evidence type="ECO:0000313" key="11">
    <source>
        <dbReference type="EMBL" id="UWM54745.1"/>
    </source>
</evidence>
<dbReference type="InterPro" id="IPR008972">
    <property type="entry name" value="Cupredoxin"/>
</dbReference>
<dbReference type="Gene3D" id="2.60.40.420">
    <property type="entry name" value="Cupredoxins - blue copper proteins"/>
    <property type="match status" value="1"/>
</dbReference>
<feature type="binding site" evidence="7">
    <location>
        <position position="158"/>
    </location>
    <ligand>
        <name>Cu cation</name>
        <dbReference type="ChEBI" id="CHEBI:23378"/>
    </ligand>
</feature>
<dbReference type="InterPro" id="IPR017533">
    <property type="entry name" value="Halocyanin"/>
</dbReference>
<keyword evidence="4" id="KW-0574">Periplasm</keyword>
<evidence type="ECO:0000313" key="10">
    <source>
        <dbReference type="EMBL" id="UWM54675.1"/>
    </source>
</evidence>
<dbReference type="InterPro" id="IPR000923">
    <property type="entry name" value="BlueCu_1"/>
</dbReference>
<dbReference type="GO" id="GO:0009055">
    <property type="term" value="F:electron transfer activity"/>
    <property type="evidence" value="ECO:0007669"/>
    <property type="project" value="InterPro"/>
</dbReference>
<keyword evidence="3 7" id="KW-0479">Metal-binding</keyword>
<dbReference type="PRINTS" id="PR00155">
    <property type="entry name" value="AMICYANIN"/>
</dbReference>
<dbReference type="PROSITE" id="PS51257">
    <property type="entry name" value="PROKAR_LIPOPROTEIN"/>
    <property type="match status" value="1"/>
</dbReference>
<protein>
    <submittedName>
        <fullName evidence="11">Halocyanin domain-containing protein</fullName>
    </submittedName>
</protein>
<dbReference type="GO" id="GO:0005507">
    <property type="term" value="F:copper ion binding"/>
    <property type="evidence" value="ECO:0007669"/>
    <property type="project" value="InterPro"/>
</dbReference>
<dbReference type="CDD" id="cd04220">
    <property type="entry name" value="Halocyanin"/>
    <property type="match status" value="1"/>
</dbReference>
<keyword evidence="5" id="KW-0249">Electron transport</keyword>
<feature type="binding site" evidence="7">
    <location>
        <position position="150"/>
    </location>
    <ligand>
        <name>Cu cation</name>
        <dbReference type="ChEBI" id="CHEBI:23378"/>
    </ligand>
</feature>
<accession>A0A9E7R4Y3</accession>
<keyword evidence="2" id="KW-0813">Transport</keyword>
<evidence type="ECO:0000256" key="7">
    <source>
        <dbReference type="PIRSR" id="PIRSR602386-1"/>
    </source>
</evidence>
<dbReference type="NCBIfam" id="TIGR03102">
    <property type="entry name" value="halo_cynanin"/>
    <property type="match status" value="1"/>
</dbReference>
<name>A0A9E7R4Y3_9EURY</name>
<dbReference type="KEGG" id="ssai:N0B31_00345"/>
<feature type="binding site" evidence="7">
    <location>
        <position position="114"/>
    </location>
    <ligand>
        <name>Cu cation</name>
        <dbReference type="ChEBI" id="CHEBI:23378"/>
    </ligand>
</feature>
<dbReference type="InterPro" id="IPR006311">
    <property type="entry name" value="TAT_signal"/>
</dbReference>
<reference evidence="11" key="1">
    <citation type="submission" date="2022-09" db="EMBL/GenBank/DDBJ databases">
        <title>Diverse halophilic archaea isolated from saline environments.</title>
        <authorList>
            <person name="Cui H.-L."/>
        </authorList>
    </citation>
    <scope>NUCLEOTIDE SEQUENCE</scope>
    <source>
        <strain evidence="11">ZS-35-S2</strain>
    </source>
</reference>
<dbReference type="EMBL" id="CP104003">
    <property type="protein sequence ID" value="UWM54745.1"/>
    <property type="molecule type" value="Genomic_DNA"/>
</dbReference>
<feature type="domain" description="Blue (type 1) copper" evidence="9">
    <location>
        <begin position="83"/>
        <end position="164"/>
    </location>
</feature>
<dbReference type="PROSITE" id="PS51318">
    <property type="entry name" value="TAT"/>
    <property type="match status" value="1"/>
</dbReference>
<dbReference type="Proteomes" id="UP001057580">
    <property type="component" value="Chromosome"/>
</dbReference>
<evidence type="ECO:0000256" key="5">
    <source>
        <dbReference type="ARBA" id="ARBA00022982"/>
    </source>
</evidence>
<dbReference type="GO" id="GO:0042597">
    <property type="term" value="C:periplasmic space"/>
    <property type="evidence" value="ECO:0007669"/>
    <property type="project" value="UniProtKB-SubCell"/>
</dbReference>
<gene>
    <name evidence="11" type="ORF">N0B31_00345</name>
    <name evidence="10" type="ORF">N0B31_21475</name>
</gene>
<comment type="cofactor">
    <cofactor evidence="7">
        <name>Cu cation</name>
        <dbReference type="ChEBI" id="CHEBI:23378"/>
    </cofactor>
    <text evidence="7">Binds 1 copper ion per subunit.</text>
</comment>